<evidence type="ECO:0000313" key="3">
    <source>
        <dbReference type="Proteomes" id="UP000231198"/>
    </source>
</evidence>
<reference evidence="3" key="1">
    <citation type="submission" date="2017-09" db="EMBL/GenBank/DDBJ databases">
        <title>Depth-based differentiation of microbial function through sediment-hosted aquifers and enrichment of novel symbionts in the deep terrestrial subsurface.</title>
        <authorList>
            <person name="Probst A.J."/>
            <person name="Ladd B."/>
            <person name="Jarett J.K."/>
            <person name="Geller-Mcgrath D.E."/>
            <person name="Sieber C.M.K."/>
            <person name="Emerson J.B."/>
            <person name="Anantharaman K."/>
            <person name="Thomas B.C."/>
            <person name="Malmstrom R."/>
            <person name="Stieglmeier M."/>
            <person name="Klingl A."/>
            <person name="Woyke T."/>
            <person name="Ryan C.M."/>
            <person name="Banfield J.F."/>
        </authorList>
    </citation>
    <scope>NUCLEOTIDE SEQUENCE [LARGE SCALE GENOMIC DNA]</scope>
</reference>
<evidence type="ECO:0000313" key="2">
    <source>
        <dbReference type="EMBL" id="PIS15869.1"/>
    </source>
</evidence>
<accession>A0A2H0WVD7</accession>
<dbReference type="Proteomes" id="UP000231198">
    <property type="component" value="Unassembled WGS sequence"/>
</dbReference>
<dbReference type="AlphaFoldDB" id="A0A2H0WVD7"/>
<dbReference type="PANTHER" id="PTHR45947">
    <property type="entry name" value="SULFOQUINOVOSYL TRANSFERASE SQD2"/>
    <property type="match status" value="1"/>
</dbReference>
<sequence length="397" mass="46497">MVNKNKFAKRIAIFVSTPISEGGGAEKFFIETAKYLSNKNVPIDIVTLNQSFYKVYARFIHIIYYANFVKKLDYKGNEDKKEIKKRISPSRWIETSLFNLKKTLNLYDVIYTKNEVIDLLILKIVGIGKMKKIILGMHTPHWYSKTKSFISRIHNTIYGGIFYKWLISDIKTVHSPNTTYAKTFKKQFDKNIYQIYYPISLSHIKNSSKNIKCSIKFDPKRLQIIYLGRIGEQKGIDYLCNLLNILSQQKEFFNKIQFNIIGSGEKKYEDIFNNLSKRYPWIHYYGYISSKFIPHILSKQDLLLSFSRWETLPYNILEAQALGVPVIAFDIPGPQDIIQNGKTGFLVRSEAELIEKITHIINHNVSFDKQTIINHIKVKFNDKRIYKEMLMMLYSAL</sequence>
<dbReference type="GO" id="GO:0016757">
    <property type="term" value="F:glycosyltransferase activity"/>
    <property type="evidence" value="ECO:0007669"/>
    <property type="project" value="InterPro"/>
</dbReference>
<comment type="caution">
    <text evidence="2">The sequence shown here is derived from an EMBL/GenBank/DDBJ whole genome shotgun (WGS) entry which is preliminary data.</text>
</comment>
<evidence type="ECO:0000259" key="1">
    <source>
        <dbReference type="Pfam" id="PF00534"/>
    </source>
</evidence>
<dbReference type="PANTHER" id="PTHR45947:SF3">
    <property type="entry name" value="SULFOQUINOVOSYL TRANSFERASE SQD2"/>
    <property type="match status" value="1"/>
</dbReference>
<dbReference type="SUPFAM" id="SSF53756">
    <property type="entry name" value="UDP-Glycosyltransferase/glycogen phosphorylase"/>
    <property type="match status" value="1"/>
</dbReference>
<dbReference type="Pfam" id="PF00534">
    <property type="entry name" value="Glycos_transf_1"/>
    <property type="match status" value="1"/>
</dbReference>
<organism evidence="2 3">
    <name type="scientific">Candidatus Roizmanbacteria bacterium CG09_land_8_20_14_0_10_41_9</name>
    <dbReference type="NCBI Taxonomy" id="1974850"/>
    <lineage>
        <taxon>Bacteria</taxon>
        <taxon>Candidatus Roizmaniibacteriota</taxon>
    </lineage>
</organism>
<dbReference type="InterPro" id="IPR050194">
    <property type="entry name" value="Glycosyltransferase_grp1"/>
</dbReference>
<gene>
    <name evidence="2" type="ORF">COT62_01385</name>
</gene>
<name>A0A2H0WVD7_9BACT</name>
<proteinExistence type="predicted"/>
<feature type="domain" description="Glycosyl transferase family 1" evidence="1">
    <location>
        <begin position="211"/>
        <end position="364"/>
    </location>
</feature>
<protein>
    <recommendedName>
        <fullName evidence="1">Glycosyl transferase family 1 domain-containing protein</fullName>
    </recommendedName>
</protein>
<dbReference type="Gene3D" id="3.40.50.2000">
    <property type="entry name" value="Glycogen Phosphorylase B"/>
    <property type="match status" value="2"/>
</dbReference>
<dbReference type="CDD" id="cd03801">
    <property type="entry name" value="GT4_PimA-like"/>
    <property type="match status" value="1"/>
</dbReference>
<dbReference type="InterPro" id="IPR001296">
    <property type="entry name" value="Glyco_trans_1"/>
</dbReference>
<dbReference type="EMBL" id="PEZG01000030">
    <property type="protein sequence ID" value="PIS15869.1"/>
    <property type="molecule type" value="Genomic_DNA"/>
</dbReference>